<evidence type="ECO:0000313" key="2">
    <source>
        <dbReference type="Proteomes" id="UP000008335"/>
    </source>
</evidence>
<organism evidence="1 2">
    <name type="scientific">Saccharomyces cerevisiae (strain RM11-1a)</name>
    <name type="common">Baker's yeast</name>
    <dbReference type="NCBI Taxonomy" id="285006"/>
    <lineage>
        <taxon>Eukaryota</taxon>
        <taxon>Fungi</taxon>
        <taxon>Dikarya</taxon>
        <taxon>Ascomycota</taxon>
        <taxon>Saccharomycotina</taxon>
        <taxon>Saccharomycetes</taxon>
        <taxon>Saccharomycetales</taxon>
        <taxon>Saccharomycetaceae</taxon>
        <taxon>Saccharomyces</taxon>
    </lineage>
</organism>
<reference evidence="1" key="2">
    <citation type="submission" date="2005-07" db="EMBL/GenBank/DDBJ databases">
        <title>Annotation of the Saccharomyces cerevisiae RM11-1a Genome.</title>
        <authorList>
            <consortium name="The Broad Institute Genome Sequencing Platform"/>
            <person name="Birren B."/>
            <person name="Lander E."/>
            <person name="Galagan J."/>
            <person name="Nusbaum C."/>
            <person name="Devon K."/>
            <person name="Cuomo C."/>
            <person name="Jaffe D."/>
            <person name="Butler J."/>
            <person name="Alvarez P."/>
            <person name="Gnerre S."/>
            <person name="Grabherr M."/>
            <person name="Kleber M."/>
            <person name="Mauceli E."/>
            <person name="Brockman W."/>
            <person name="MacCallum I.A."/>
            <person name="Rounsley S."/>
            <person name="Young S."/>
            <person name="LaButti K."/>
            <person name="Pushparaj V."/>
            <person name="DeCaprio D."/>
            <person name="Crawford M."/>
            <person name="Koehrsen M."/>
            <person name="Engels R."/>
            <person name="Montgomery P."/>
            <person name="Pearson M."/>
            <person name="Howarth C."/>
            <person name="Larson L."/>
            <person name="Luoma S."/>
            <person name="White J."/>
            <person name="O'Leary S."/>
            <person name="Kodira C."/>
            <person name="Zeng Q."/>
            <person name="Yandava C."/>
            <person name="Alvarado L."/>
            <person name="Pratt S."/>
            <person name="Kruglyak L."/>
        </authorList>
    </citation>
    <scope>NUCLEOTIDE SEQUENCE</scope>
    <source>
        <strain evidence="1">RM11-1a</strain>
    </source>
</reference>
<protein>
    <recommendedName>
        <fullName evidence="3">Aberrant microtubules protein 1</fullName>
    </recommendedName>
</protein>
<dbReference type="HOGENOM" id="CLU_1950055_0_0_1"/>
<dbReference type="AlphaFoldDB" id="B3LQJ2"/>
<keyword evidence="2" id="KW-1185">Reference proteome</keyword>
<accession>B3LQJ2</accession>
<gene>
    <name evidence="1" type="ORF">SCRG_03758</name>
</gene>
<evidence type="ECO:0008006" key="3">
    <source>
        <dbReference type="Google" id="ProtNLM"/>
    </source>
</evidence>
<dbReference type="EMBL" id="CH408050">
    <property type="protein sequence ID" value="EDV12845.1"/>
    <property type="molecule type" value="Genomic_DNA"/>
</dbReference>
<dbReference type="OrthoDB" id="4058982at2759"/>
<dbReference type="Proteomes" id="UP000008335">
    <property type="component" value="Unassembled WGS sequence"/>
</dbReference>
<evidence type="ECO:0000313" key="1">
    <source>
        <dbReference type="EMBL" id="EDV12845.1"/>
    </source>
</evidence>
<name>B3LQJ2_YEAS1</name>
<sequence length="124" mass="14398">MSWRYSILTVDGSFKIFIPWEIFLTWNFLSAAWLNSTESNTYIHYSTCWGTSDYTLNISVIDATTEKLVDTRLLTTLENATAWINSNSIDEDEDDMPHATNVADRLHGLSLSKRVYSICHYEFW</sequence>
<reference evidence="1" key="1">
    <citation type="submission" date="2005-03" db="EMBL/GenBank/DDBJ databases">
        <authorList>
            <person name="Giovannoni S.J."/>
            <person name="Cho J.-C."/>
            <person name="Ferriera S."/>
            <person name="Johnson J."/>
            <person name="Kravitz S."/>
            <person name="Halpern A."/>
            <person name="Remington K."/>
            <person name="Beeson K."/>
            <person name="Tran B."/>
            <person name="Rogers Y.-H."/>
            <person name="Friedman R."/>
            <person name="Venter J.C."/>
        </authorList>
    </citation>
    <scope>NUCLEOTIDE SEQUENCE</scope>
    <source>
        <strain evidence="1">RM11-1a</strain>
    </source>
</reference>
<feature type="non-terminal residue" evidence="1">
    <location>
        <position position="124"/>
    </location>
</feature>
<proteinExistence type="predicted"/>